<feature type="signal peptide" evidence="3">
    <location>
        <begin position="1"/>
        <end position="25"/>
    </location>
</feature>
<feature type="chain" id="PRO_5047185342" evidence="3">
    <location>
        <begin position="26"/>
        <end position="761"/>
    </location>
</feature>
<dbReference type="EMBL" id="JBHSCX010000006">
    <property type="protein sequence ID" value="MFC4362403.1"/>
    <property type="molecule type" value="Genomic_DNA"/>
</dbReference>
<dbReference type="InterPro" id="IPR019734">
    <property type="entry name" value="TPR_rpt"/>
</dbReference>
<dbReference type="Pfam" id="PF13435">
    <property type="entry name" value="Cytochrome_C554"/>
    <property type="match status" value="2"/>
</dbReference>
<gene>
    <name evidence="5" type="ORF">ACFOX3_08820</name>
</gene>
<dbReference type="Pfam" id="PF14559">
    <property type="entry name" value="TPR_19"/>
    <property type="match status" value="1"/>
</dbReference>
<dbReference type="InterPro" id="IPR011990">
    <property type="entry name" value="TPR-like_helical_dom_sf"/>
</dbReference>
<protein>
    <submittedName>
        <fullName evidence="5">Tetratricopeptide repeat protein</fullName>
    </submittedName>
</protein>
<evidence type="ECO:0000313" key="5">
    <source>
        <dbReference type="EMBL" id="MFC4362403.1"/>
    </source>
</evidence>
<dbReference type="PANTHER" id="PTHR35038">
    <property type="entry name" value="DISSIMILATORY SULFITE REDUCTASE SIRA"/>
    <property type="match status" value="1"/>
</dbReference>
<proteinExistence type="predicted"/>
<evidence type="ECO:0000256" key="2">
    <source>
        <dbReference type="PROSITE-ProRule" id="PRU00339"/>
    </source>
</evidence>
<dbReference type="PANTHER" id="PTHR35038:SF8">
    <property type="entry name" value="C-TYPE POLYHEME CYTOCHROME OMCC"/>
    <property type="match status" value="1"/>
</dbReference>
<dbReference type="SUPFAM" id="SSF48695">
    <property type="entry name" value="Multiheme cytochromes"/>
    <property type="match status" value="1"/>
</dbReference>
<sequence>MHKNLRALYLAIIALPLGWHSAGQALDPSPKDDQITYVSSEACASCHQAEYQDWQQSHHWHAMQPASDKSVLGDFNNTEFIYNGITSRFYKREGKFFVLTDNAEGKLQEFEITYTFGIEPLQQYLIDFPDGRKQVLSIIWDTRAKAEGGQRWYHLYPEHELLQHGGSQLDPIDHQDALHWTGSYFNWNSRCAACHSTDLRKNYDAEKNTYKTTWQEVNIGCEACHGQGSQHLAWAKRGDKANPPASNAGFKLSLANKGVWSAIAALQTPEATTQTKKSLSTTLGRTGPSAEKQHQVCATCHSRRSELQQADVNKSFYDSHSLHLLESPQYFSDGQISDEVYVYGSFLQSKMYSEGVTCSNCHNPHSLALKVGKPGDSNGVCSQCHLPSYYDSSAHHHHEKQSAGAQCVSCHMPSETYMGVDVRHDHSFRIPRPTVSETAATPNACTQCHTDRDNQWAASAIDAWLKPLGKSQTSHSFANTFHRIQQRDAQAAPDLMAIALNKHQPDIARATAVLMHDGFFQHTDIEKLKTLLADSDPLVRAAAVRSIQAMPANYRFSLLSARLDEPVLSVRVELARQLADIPLAEIPPREAQLIEGLYKDFLASANFNADFPETQVALGLFYMAQGNYVQAEKSYNKALQLSANHLPALLNLADLYRGLDRDNEGEALLKRAISVQPTDANVHYSLGLLYVRATNLSGAKTELEQATKLQADNPRYAYTYALILEKINKTPEAIAFLETWQKTYPPHPEVTGVLNNLRQKK</sequence>
<dbReference type="Gene3D" id="1.10.1130.10">
    <property type="entry name" value="Flavocytochrome C3, Chain A"/>
    <property type="match status" value="2"/>
</dbReference>
<accession>A0ABV8V5F8</accession>
<evidence type="ECO:0000256" key="1">
    <source>
        <dbReference type="ARBA" id="ARBA00022729"/>
    </source>
</evidence>
<organism evidence="5 6">
    <name type="scientific">Simiduia curdlanivorans</name>
    <dbReference type="NCBI Taxonomy" id="1492769"/>
    <lineage>
        <taxon>Bacteria</taxon>
        <taxon>Pseudomonadati</taxon>
        <taxon>Pseudomonadota</taxon>
        <taxon>Gammaproteobacteria</taxon>
        <taxon>Cellvibrionales</taxon>
        <taxon>Cellvibrionaceae</taxon>
        <taxon>Simiduia</taxon>
    </lineage>
</organism>
<dbReference type="PROSITE" id="PS50005">
    <property type="entry name" value="TPR"/>
    <property type="match status" value="2"/>
</dbReference>
<keyword evidence="2" id="KW-0802">TPR repeat</keyword>
<keyword evidence="6" id="KW-1185">Reference proteome</keyword>
<dbReference type="InterPro" id="IPR023155">
    <property type="entry name" value="Cyt_c-552/4"/>
</dbReference>
<feature type="repeat" description="TPR" evidence="2">
    <location>
        <begin position="680"/>
        <end position="713"/>
    </location>
</feature>
<evidence type="ECO:0000259" key="4">
    <source>
        <dbReference type="Pfam" id="PF13435"/>
    </source>
</evidence>
<name>A0ABV8V5F8_9GAMM</name>
<dbReference type="SUPFAM" id="SSF48452">
    <property type="entry name" value="TPR-like"/>
    <property type="match status" value="1"/>
</dbReference>
<dbReference type="Proteomes" id="UP001595840">
    <property type="component" value="Unassembled WGS sequence"/>
</dbReference>
<feature type="domain" description="Cytochrome c-552/4" evidence="4">
    <location>
        <begin position="186"/>
        <end position="226"/>
    </location>
</feature>
<dbReference type="Gene3D" id="1.25.40.10">
    <property type="entry name" value="Tetratricopeptide repeat domain"/>
    <property type="match status" value="1"/>
</dbReference>
<evidence type="ECO:0000256" key="3">
    <source>
        <dbReference type="SAM" id="SignalP"/>
    </source>
</evidence>
<dbReference type="SMART" id="SM00028">
    <property type="entry name" value="TPR"/>
    <property type="match status" value="3"/>
</dbReference>
<dbReference type="RefSeq" id="WP_290260559.1">
    <property type="nucleotide sequence ID" value="NZ_JAUFQG010000004.1"/>
</dbReference>
<reference evidence="6" key="1">
    <citation type="journal article" date="2019" name="Int. J. Syst. Evol. Microbiol.">
        <title>The Global Catalogue of Microorganisms (GCM) 10K type strain sequencing project: providing services to taxonomists for standard genome sequencing and annotation.</title>
        <authorList>
            <consortium name="The Broad Institute Genomics Platform"/>
            <consortium name="The Broad Institute Genome Sequencing Center for Infectious Disease"/>
            <person name="Wu L."/>
            <person name="Ma J."/>
        </authorList>
    </citation>
    <scope>NUCLEOTIDE SEQUENCE [LARGE SCALE GENOMIC DNA]</scope>
    <source>
        <strain evidence="6">CECT 8570</strain>
    </source>
</reference>
<keyword evidence="1 3" id="KW-0732">Signal</keyword>
<feature type="repeat" description="TPR" evidence="2">
    <location>
        <begin position="612"/>
        <end position="645"/>
    </location>
</feature>
<feature type="domain" description="Cytochrome c-552/4" evidence="4">
    <location>
        <begin position="42"/>
        <end position="67"/>
    </location>
</feature>
<evidence type="ECO:0000313" key="6">
    <source>
        <dbReference type="Proteomes" id="UP001595840"/>
    </source>
</evidence>
<dbReference type="InterPro" id="IPR051829">
    <property type="entry name" value="Multiheme_Cytochr_ET"/>
</dbReference>
<dbReference type="InterPro" id="IPR036280">
    <property type="entry name" value="Multihaem_cyt_sf"/>
</dbReference>
<comment type="caution">
    <text evidence="5">The sequence shown here is derived from an EMBL/GenBank/DDBJ whole genome shotgun (WGS) entry which is preliminary data.</text>
</comment>